<evidence type="ECO:0000313" key="4">
    <source>
        <dbReference type="Proteomes" id="UP000227088"/>
    </source>
</evidence>
<sequence>VGKNRTVITVVALTLIVILSVSFTVLIIKLLHVDEPYVSNSIFEEQKLVIQQLEEDVSEHKKKISRLTLSYEQSQVAAFQQNLIEQEQSYQEFLAALKLGMFDLAKMVQGSRTWLDVYNDKLNEAQSQSREREKALKRLSNSKVLLD</sequence>
<dbReference type="AlphaFoldDB" id="A0A1Y5HVS7"/>
<dbReference type="Proteomes" id="UP000227088">
    <property type="component" value="Unassembled WGS sequence"/>
</dbReference>
<organism evidence="3 4">
    <name type="scientific">Oleispira antarctica</name>
    <dbReference type="NCBI Taxonomy" id="188908"/>
    <lineage>
        <taxon>Bacteria</taxon>
        <taxon>Pseudomonadati</taxon>
        <taxon>Pseudomonadota</taxon>
        <taxon>Gammaproteobacteria</taxon>
        <taxon>Oceanospirillales</taxon>
        <taxon>Oceanospirillaceae</taxon>
        <taxon>Oleispira</taxon>
    </lineage>
</organism>
<reference evidence="4" key="1">
    <citation type="journal article" date="2017" name="Proc. Natl. Acad. Sci. U.S.A.">
        <title>Simulation of Deepwater Horizon oil plume reveals substrate specialization within a complex community of hydrocarbon degraders.</title>
        <authorList>
            <person name="Hu P."/>
            <person name="Dubinsky E.A."/>
            <person name="Probst A.J."/>
            <person name="Wang J."/>
            <person name="Sieber C.M.K."/>
            <person name="Tom L.M."/>
            <person name="Gardinali P."/>
            <person name="Banfield J.F."/>
            <person name="Atlas R.M."/>
            <person name="Andersen G.L."/>
        </authorList>
    </citation>
    <scope>NUCLEOTIDE SEQUENCE [LARGE SCALE GENOMIC DNA]</scope>
</reference>
<dbReference type="EMBL" id="MABE01000127">
    <property type="protein sequence ID" value="OUS41190.1"/>
    <property type="molecule type" value="Genomic_DNA"/>
</dbReference>
<name>A0A1Y5HVS7_OLEAN</name>
<keyword evidence="2" id="KW-0472">Membrane</keyword>
<feature type="non-terminal residue" evidence="3">
    <location>
        <position position="1"/>
    </location>
</feature>
<keyword evidence="2" id="KW-0812">Transmembrane</keyword>
<evidence type="ECO:0000256" key="1">
    <source>
        <dbReference type="SAM" id="Coils"/>
    </source>
</evidence>
<gene>
    <name evidence="3" type="ORF">A9R00_02215</name>
</gene>
<feature type="coiled-coil region" evidence="1">
    <location>
        <begin position="115"/>
        <end position="142"/>
    </location>
</feature>
<comment type="caution">
    <text evidence="3">The sequence shown here is derived from an EMBL/GenBank/DDBJ whole genome shotgun (WGS) entry which is preliminary data.</text>
</comment>
<feature type="transmembrane region" description="Helical" evidence="2">
    <location>
        <begin position="6"/>
        <end position="28"/>
    </location>
</feature>
<accession>A0A1Y5HVS7</accession>
<feature type="coiled-coil region" evidence="1">
    <location>
        <begin position="43"/>
        <end position="70"/>
    </location>
</feature>
<evidence type="ECO:0000256" key="2">
    <source>
        <dbReference type="SAM" id="Phobius"/>
    </source>
</evidence>
<proteinExistence type="predicted"/>
<evidence type="ECO:0000313" key="3">
    <source>
        <dbReference type="EMBL" id="OUS41190.1"/>
    </source>
</evidence>
<protein>
    <submittedName>
        <fullName evidence="3">Uncharacterized protein</fullName>
    </submittedName>
</protein>
<keyword evidence="2" id="KW-1133">Transmembrane helix</keyword>
<keyword evidence="1" id="KW-0175">Coiled coil</keyword>